<keyword evidence="9" id="KW-1185">Reference proteome</keyword>
<evidence type="ECO:0000313" key="7">
    <source>
        <dbReference type="EMBL" id="KAL3729799.1"/>
    </source>
</evidence>
<dbReference type="PANTHER" id="PTHR23329:SF1">
    <property type="entry name" value="TUFTELIN-INTERACTING PROTEIN 11"/>
    <property type="match status" value="1"/>
</dbReference>
<dbReference type="InterPro" id="IPR022159">
    <property type="entry name" value="STIP/TFIP11_N"/>
</dbReference>
<feature type="domain" description="GCF C-terminal" evidence="5">
    <location>
        <begin position="267"/>
        <end position="353"/>
    </location>
</feature>
<evidence type="ECO:0000259" key="6">
    <source>
        <dbReference type="Pfam" id="PF12457"/>
    </source>
</evidence>
<dbReference type="InterPro" id="IPR045211">
    <property type="entry name" value="TFP11/STIP/Ntr1"/>
</dbReference>
<feature type="region of interest" description="Disordered" evidence="4">
    <location>
        <begin position="141"/>
        <end position="160"/>
    </location>
</feature>
<dbReference type="AlphaFoldDB" id="A0ABD3JUJ0"/>
<proteinExistence type="predicted"/>
<feature type="compositionally biased region" description="Basic and acidic residues" evidence="4">
    <location>
        <begin position="145"/>
        <end position="160"/>
    </location>
</feature>
<evidence type="ECO:0000259" key="5">
    <source>
        <dbReference type="Pfam" id="PF07842"/>
    </source>
</evidence>
<feature type="coiled-coil region" evidence="3">
    <location>
        <begin position="238"/>
        <end position="265"/>
    </location>
</feature>
<comment type="subcellular location">
    <subcellularLocation>
        <location evidence="1">Nucleus</location>
    </subcellularLocation>
</comment>
<dbReference type="GO" id="GO:0005634">
    <property type="term" value="C:nucleus"/>
    <property type="evidence" value="ECO:0007669"/>
    <property type="project" value="UniProtKB-SubCell"/>
</dbReference>
<feature type="region of interest" description="Disordered" evidence="4">
    <location>
        <begin position="46"/>
        <end position="130"/>
    </location>
</feature>
<dbReference type="Pfam" id="PF12457">
    <property type="entry name" value="TIP_N"/>
    <property type="match status" value="1"/>
</dbReference>
<comment type="caution">
    <text evidence="8">The sequence shown here is derived from an EMBL/GenBank/DDBJ whole genome shotgun (WGS) entry which is preliminary data.</text>
</comment>
<name>A0ABD3JUJ0_EUCGL</name>
<organism evidence="8 9">
    <name type="scientific">Eucalyptus globulus</name>
    <name type="common">Tasmanian blue gum</name>
    <dbReference type="NCBI Taxonomy" id="34317"/>
    <lineage>
        <taxon>Eukaryota</taxon>
        <taxon>Viridiplantae</taxon>
        <taxon>Streptophyta</taxon>
        <taxon>Embryophyta</taxon>
        <taxon>Tracheophyta</taxon>
        <taxon>Spermatophyta</taxon>
        <taxon>Magnoliopsida</taxon>
        <taxon>eudicotyledons</taxon>
        <taxon>Gunneridae</taxon>
        <taxon>Pentapetalae</taxon>
        <taxon>rosids</taxon>
        <taxon>malvids</taxon>
        <taxon>Myrtales</taxon>
        <taxon>Myrtaceae</taxon>
        <taxon>Myrtoideae</taxon>
        <taxon>Eucalypteae</taxon>
        <taxon>Eucalyptus</taxon>
    </lineage>
</organism>
<dbReference type="Pfam" id="PF07842">
    <property type="entry name" value="GCFC"/>
    <property type="match status" value="1"/>
</dbReference>
<evidence type="ECO:0000256" key="3">
    <source>
        <dbReference type="SAM" id="Coils"/>
    </source>
</evidence>
<evidence type="ECO:0000256" key="4">
    <source>
        <dbReference type="SAM" id="MobiDB-lite"/>
    </source>
</evidence>
<gene>
    <name evidence="7" type="ORF">ACJRO7_026872</name>
    <name evidence="8" type="ORF">ACJRO7_026876</name>
</gene>
<evidence type="ECO:0000256" key="2">
    <source>
        <dbReference type="ARBA" id="ARBA00023242"/>
    </source>
</evidence>
<accession>A0ABD3JUJ0</accession>
<protein>
    <submittedName>
        <fullName evidence="8">Uncharacterized protein</fullName>
    </submittedName>
</protein>
<sequence length="353" mass="40329">MDEDQEMERFGMDNDYDDGQWIDGEFCYRQRREKFVQTKDDALYGVFASGDSDSDYNDSSKRKRRKNRDLLGKADLSKPVNFVSTGTVMPNSEIDENSKTQNKDEESAVMDEDRRGLGLRPKNIGMDFNDYKETPVKAPVASLEPEEKKPLPDVPGKEKLWSKQAQKATLTNKAKYITAEELLAKKQEQGVEVVHKVLDMGGPQLRVLANLENLNAEEKARESDVHMPEVQHDMRSIVDLAELDIQKIDRDLRNEKEKLQAEEIMTLDSLAKSFGDMQRRFPDDYKLCNLSCIACSFAHSPVFHGWDPLRNPSHGLEVVSRWKSLLQGQECLDIWDLKSPYTQLVSEVVLPAV</sequence>
<dbReference type="EMBL" id="JBJKBG010000007">
    <property type="protein sequence ID" value="KAL3729799.1"/>
    <property type="molecule type" value="Genomic_DNA"/>
</dbReference>
<keyword evidence="3" id="KW-0175">Coiled coil</keyword>
<dbReference type="PANTHER" id="PTHR23329">
    <property type="entry name" value="TUFTELIN-INTERACTING PROTEIN 11-RELATED"/>
    <property type="match status" value="1"/>
</dbReference>
<dbReference type="Proteomes" id="UP001634007">
    <property type="component" value="Unassembled WGS sequence"/>
</dbReference>
<reference evidence="8 9" key="1">
    <citation type="submission" date="2024-11" db="EMBL/GenBank/DDBJ databases">
        <title>Chromosome-level genome assembly of Eucalyptus globulus Labill. provides insights into its genome evolution.</title>
        <authorList>
            <person name="Li X."/>
        </authorList>
    </citation>
    <scope>NUCLEOTIDE SEQUENCE [LARGE SCALE GENOMIC DNA]</scope>
    <source>
        <strain evidence="8">CL2024</strain>
        <tissue evidence="8">Fresh tender leaves</tissue>
    </source>
</reference>
<evidence type="ECO:0000313" key="8">
    <source>
        <dbReference type="EMBL" id="KAL3729803.1"/>
    </source>
</evidence>
<feature type="compositionally biased region" description="Basic and acidic residues" evidence="4">
    <location>
        <begin position="96"/>
        <end position="116"/>
    </location>
</feature>
<keyword evidence="2" id="KW-0539">Nucleus</keyword>
<evidence type="ECO:0000313" key="9">
    <source>
        <dbReference type="Proteomes" id="UP001634007"/>
    </source>
</evidence>
<dbReference type="InterPro" id="IPR022783">
    <property type="entry name" value="GCFC_dom"/>
</dbReference>
<evidence type="ECO:0000256" key="1">
    <source>
        <dbReference type="ARBA" id="ARBA00004123"/>
    </source>
</evidence>
<feature type="domain" description="Tuftelin interacting protein N-terminal" evidence="6">
    <location>
        <begin position="4"/>
        <end position="107"/>
    </location>
</feature>
<dbReference type="EMBL" id="JBJKBG010000007">
    <property type="protein sequence ID" value="KAL3729803.1"/>
    <property type="molecule type" value="Genomic_DNA"/>
</dbReference>